<dbReference type="PANTHER" id="PTHR31618">
    <property type="entry name" value="MECHANOSENSITIVE ION CHANNEL PROTEIN 5"/>
    <property type="match status" value="1"/>
</dbReference>
<feature type="region of interest" description="Disordered" evidence="7">
    <location>
        <begin position="1"/>
        <end position="25"/>
    </location>
</feature>
<dbReference type="SUPFAM" id="SSF47473">
    <property type="entry name" value="EF-hand"/>
    <property type="match status" value="1"/>
</dbReference>
<dbReference type="InterPro" id="IPR016688">
    <property type="entry name" value="MscS-like_plants/fungi"/>
</dbReference>
<evidence type="ECO:0000256" key="7">
    <source>
        <dbReference type="SAM" id="MobiDB-lite"/>
    </source>
</evidence>
<dbReference type="GO" id="GO:0006820">
    <property type="term" value="P:monoatomic anion transport"/>
    <property type="evidence" value="ECO:0007669"/>
    <property type="project" value="TreeGrafter"/>
</dbReference>
<evidence type="ECO:0000256" key="3">
    <source>
        <dbReference type="ARBA" id="ARBA00022692"/>
    </source>
</evidence>
<proteinExistence type="inferred from homology"/>
<feature type="compositionally biased region" description="Pro residues" evidence="7">
    <location>
        <begin position="1"/>
        <end position="12"/>
    </location>
</feature>
<evidence type="ECO:0000256" key="5">
    <source>
        <dbReference type="ARBA" id="ARBA00022989"/>
    </source>
</evidence>
<dbReference type="GO" id="GO:0005886">
    <property type="term" value="C:plasma membrane"/>
    <property type="evidence" value="ECO:0007669"/>
    <property type="project" value="TreeGrafter"/>
</dbReference>
<dbReference type="EMBL" id="JALJOS010000005">
    <property type="protein sequence ID" value="KAK9838725.1"/>
    <property type="molecule type" value="Genomic_DNA"/>
</dbReference>
<dbReference type="Pfam" id="PF00924">
    <property type="entry name" value="MS_channel_2nd"/>
    <property type="match status" value="1"/>
</dbReference>
<feature type="transmembrane region" description="Helical" evidence="8">
    <location>
        <begin position="593"/>
        <end position="614"/>
    </location>
</feature>
<dbReference type="Proteomes" id="UP001438707">
    <property type="component" value="Unassembled WGS sequence"/>
</dbReference>
<dbReference type="InterPro" id="IPR010920">
    <property type="entry name" value="LSM_dom_sf"/>
</dbReference>
<comment type="similarity">
    <text evidence="2">Belongs to the MscS (TC 1.A.23) family.</text>
</comment>
<evidence type="ECO:0000313" key="11">
    <source>
        <dbReference type="Proteomes" id="UP001438707"/>
    </source>
</evidence>
<evidence type="ECO:0000256" key="8">
    <source>
        <dbReference type="SAM" id="Phobius"/>
    </source>
</evidence>
<dbReference type="InterPro" id="IPR018247">
    <property type="entry name" value="EF_Hand_1_Ca_BS"/>
</dbReference>
<feature type="domain" description="EF-hand" evidence="9">
    <location>
        <begin position="515"/>
        <end position="550"/>
    </location>
</feature>
<sequence length="821" mass="91615">MLPPPGDPPPRKSPTTRRASFGDTVELANLPAEIGREASGMGTYTPALSAFGAPVSVIRHSTSEGSKVDAASPPASDSIAITIDPGISGRSIRVSESGLPFDEDIPETQALPPFAARVRFLLTCLPILFTLFFLIAGTLLYTNKDHVKAFEMQEWRWCFFLAGICPIYYFAELLVRVMVFMVESQFFTTPQAMYFTVSIRGPAARLLRAIFLIPLFVLTFQDKKDSPAAVTAAWDTLIKVLICIVLAASADLLKVLCAKMMASHFHRKAHFEKMQDAINKSFAAQERHIWEDIASSTRTMSSALLSTVETLNENLRRRMHRAAVKAHLSPQGGGARSTSKPFDFNEKSLRSVHDRESMPGGSFGSPTHIAAEHRDKEYQQMKPGNSSTAPAGAPAFKDMSHFPSVASRAVPGQDLRELSNTTIARKAFLPQPVDPMAEPIMDPHDNDFMRKLHAFEEHLRENKLKMTFTEKMGSAAEDQVNSKREAKKLAFYLFWNLRPCHDRDHVCLTDLEQLLPKEKAAQALKVLDVDGDGKVSLHDMRDAVIQIYNERKNLAFTLKDTWTVVGKLEFVIGISIHLLFGFFYLLIFEVNVAQVWLSFSSVILAFTFIFGASLQRMYENVIFLFVVHPYDVGDALMIDGVWHSVVEISLQTTAIVRWDGIKLWVPNSKIRAGDVANISSSQNRWEGFKVMVDIHTTSDQFDALDKHVTVFLNSKPASYTGAHLTCANFAGDPLKFTLCVFWEFAHPGIELGRLARDRHGLYMNICEALRAVGVHYTLPRYESALPMPVTSAQISNPFPERPVGEGQPFMPSFMQPAGHRI</sequence>
<dbReference type="AlphaFoldDB" id="A0AAW1RXA6"/>
<keyword evidence="11" id="KW-1185">Reference proteome</keyword>
<dbReference type="GO" id="GO:0008381">
    <property type="term" value="F:mechanosensitive monoatomic ion channel activity"/>
    <property type="evidence" value="ECO:0007669"/>
    <property type="project" value="TreeGrafter"/>
</dbReference>
<evidence type="ECO:0000256" key="2">
    <source>
        <dbReference type="ARBA" id="ARBA00008017"/>
    </source>
</evidence>
<keyword evidence="4" id="KW-0106">Calcium</keyword>
<feature type="transmembrane region" description="Helical" evidence="8">
    <location>
        <begin position="160"/>
        <end position="182"/>
    </location>
</feature>
<feature type="transmembrane region" description="Helical" evidence="8">
    <location>
        <begin position="568"/>
        <end position="587"/>
    </location>
</feature>
<comment type="caution">
    <text evidence="10">The sequence shown here is derived from an EMBL/GenBank/DDBJ whole genome shotgun (WGS) entry which is preliminary data.</text>
</comment>
<keyword evidence="6 8" id="KW-0472">Membrane</keyword>
<evidence type="ECO:0000256" key="1">
    <source>
        <dbReference type="ARBA" id="ARBA00004141"/>
    </source>
</evidence>
<evidence type="ECO:0000256" key="6">
    <source>
        <dbReference type="ARBA" id="ARBA00023136"/>
    </source>
</evidence>
<feature type="transmembrane region" description="Helical" evidence="8">
    <location>
        <begin position="120"/>
        <end position="140"/>
    </location>
</feature>
<evidence type="ECO:0000313" key="10">
    <source>
        <dbReference type="EMBL" id="KAK9838725.1"/>
    </source>
</evidence>
<dbReference type="InterPro" id="IPR023408">
    <property type="entry name" value="MscS_beta-dom_sf"/>
</dbReference>
<keyword evidence="5 8" id="KW-1133">Transmembrane helix</keyword>
<dbReference type="PROSITE" id="PS50222">
    <property type="entry name" value="EF_HAND_2"/>
    <property type="match status" value="1"/>
</dbReference>
<dbReference type="GO" id="GO:0005509">
    <property type="term" value="F:calcium ion binding"/>
    <property type="evidence" value="ECO:0007669"/>
    <property type="project" value="InterPro"/>
</dbReference>
<reference evidence="10 11" key="1">
    <citation type="journal article" date="2024" name="Nat. Commun.">
        <title>Phylogenomics reveals the evolutionary origins of lichenization in chlorophyte algae.</title>
        <authorList>
            <person name="Puginier C."/>
            <person name="Libourel C."/>
            <person name="Otte J."/>
            <person name="Skaloud P."/>
            <person name="Haon M."/>
            <person name="Grisel S."/>
            <person name="Petersen M."/>
            <person name="Berrin J.G."/>
            <person name="Delaux P.M."/>
            <person name="Dal Grande F."/>
            <person name="Keller J."/>
        </authorList>
    </citation>
    <scope>NUCLEOTIDE SEQUENCE [LARGE SCALE GENOMIC DNA]</scope>
    <source>
        <strain evidence="10 11">SAG 2145</strain>
    </source>
</reference>
<dbReference type="PANTHER" id="PTHR31618:SF1">
    <property type="entry name" value="EF-HAND DOMAIN-CONTAINING PROTEIN"/>
    <property type="match status" value="1"/>
</dbReference>
<dbReference type="PROSITE" id="PS00018">
    <property type="entry name" value="EF_HAND_1"/>
    <property type="match status" value="1"/>
</dbReference>
<accession>A0AAW1RXA6</accession>
<evidence type="ECO:0000256" key="4">
    <source>
        <dbReference type="ARBA" id="ARBA00022837"/>
    </source>
</evidence>
<dbReference type="SUPFAM" id="SSF50182">
    <property type="entry name" value="Sm-like ribonucleoproteins"/>
    <property type="match status" value="1"/>
</dbReference>
<protein>
    <recommendedName>
        <fullName evidence="9">EF-hand domain-containing protein</fullName>
    </recommendedName>
</protein>
<comment type="subcellular location">
    <subcellularLocation>
        <location evidence="1">Membrane</location>
        <topology evidence="1">Multi-pass membrane protein</topology>
    </subcellularLocation>
</comment>
<gene>
    <name evidence="10" type="ORF">WJX74_002058</name>
</gene>
<dbReference type="InterPro" id="IPR006685">
    <property type="entry name" value="MscS_channel_2nd"/>
</dbReference>
<feature type="transmembrane region" description="Helical" evidence="8">
    <location>
        <begin position="232"/>
        <end position="253"/>
    </location>
</feature>
<dbReference type="InterPro" id="IPR002048">
    <property type="entry name" value="EF_hand_dom"/>
</dbReference>
<organism evidence="10 11">
    <name type="scientific">Apatococcus lobatus</name>
    <dbReference type="NCBI Taxonomy" id="904363"/>
    <lineage>
        <taxon>Eukaryota</taxon>
        <taxon>Viridiplantae</taxon>
        <taxon>Chlorophyta</taxon>
        <taxon>core chlorophytes</taxon>
        <taxon>Trebouxiophyceae</taxon>
        <taxon>Chlorellales</taxon>
        <taxon>Chlorellaceae</taxon>
        <taxon>Apatococcus</taxon>
    </lineage>
</organism>
<feature type="transmembrane region" description="Helical" evidence="8">
    <location>
        <begin position="203"/>
        <end position="220"/>
    </location>
</feature>
<dbReference type="InterPro" id="IPR011992">
    <property type="entry name" value="EF-hand-dom_pair"/>
</dbReference>
<dbReference type="Gene3D" id="2.30.30.60">
    <property type="match status" value="1"/>
</dbReference>
<evidence type="ECO:0000259" key="9">
    <source>
        <dbReference type="PROSITE" id="PS50222"/>
    </source>
</evidence>
<name>A0AAW1RXA6_9CHLO</name>
<keyword evidence="3 8" id="KW-0812">Transmembrane</keyword>